<sequence>MVQLDVQPVEARLSIRESVERALSALVVSGELAPGTLVSVPTLAAQFDVSATPVREAMLELERRGFVEAVKNKGFRVTEVSDEELAHIVEVRQLLEPPAMERLATQFPQDRLEELTASANDIIAGAEGGDLRTYLEADVAFHLGLTAMLGNPLLVQMVSDLRSRTRLIGLTALLESGRLTDSAAEHLDLLRALSTGDAAGARRVMSHHISHVLGVWSGHPEDSADPVAAS</sequence>
<keyword evidence="3" id="KW-0804">Transcription</keyword>
<reference evidence="5 6" key="1">
    <citation type="submission" date="2020-08" db="EMBL/GenBank/DDBJ databases">
        <title>Sequencing the genomes of 1000 actinobacteria strains.</title>
        <authorList>
            <person name="Klenk H.-P."/>
        </authorList>
    </citation>
    <scope>NUCLEOTIDE SEQUENCE [LARGE SCALE GENOMIC DNA]</scope>
    <source>
        <strain evidence="5 6">DSM 19600</strain>
    </source>
</reference>
<dbReference type="Gene3D" id="1.20.120.530">
    <property type="entry name" value="GntR ligand-binding domain-like"/>
    <property type="match status" value="1"/>
</dbReference>
<dbReference type="EMBL" id="JACIFH010000001">
    <property type="protein sequence ID" value="MBB4139973.1"/>
    <property type="molecule type" value="Genomic_DNA"/>
</dbReference>
<dbReference type="PANTHER" id="PTHR43537">
    <property type="entry name" value="TRANSCRIPTIONAL REGULATOR, GNTR FAMILY"/>
    <property type="match status" value="1"/>
</dbReference>
<evidence type="ECO:0000313" key="5">
    <source>
        <dbReference type="EMBL" id="MBB4139973.1"/>
    </source>
</evidence>
<dbReference type="InterPro" id="IPR008920">
    <property type="entry name" value="TF_FadR/GntR_C"/>
</dbReference>
<protein>
    <submittedName>
        <fullName evidence="5">DNA-binding GntR family transcriptional regulator</fullName>
    </submittedName>
</protein>
<accession>A0AA40SPG8</accession>
<comment type="caution">
    <text evidence="5">The sequence shown here is derived from an EMBL/GenBank/DDBJ whole genome shotgun (WGS) entry which is preliminary data.</text>
</comment>
<dbReference type="InterPro" id="IPR036388">
    <property type="entry name" value="WH-like_DNA-bd_sf"/>
</dbReference>
<dbReference type="AlphaFoldDB" id="A0AA40SPG8"/>
<evidence type="ECO:0000259" key="4">
    <source>
        <dbReference type="PROSITE" id="PS50949"/>
    </source>
</evidence>
<evidence type="ECO:0000256" key="2">
    <source>
        <dbReference type="ARBA" id="ARBA00023125"/>
    </source>
</evidence>
<organism evidence="5 6">
    <name type="scientific">Microbacterium invictum</name>
    <dbReference type="NCBI Taxonomy" id="515415"/>
    <lineage>
        <taxon>Bacteria</taxon>
        <taxon>Bacillati</taxon>
        <taxon>Actinomycetota</taxon>
        <taxon>Actinomycetes</taxon>
        <taxon>Micrococcales</taxon>
        <taxon>Microbacteriaceae</taxon>
        <taxon>Microbacterium</taxon>
    </lineage>
</organism>
<dbReference type="PANTHER" id="PTHR43537:SF45">
    <property type="entry name" value="GNTR FAMILY REGULATORY PROTEIN"/>
    <property type="match status" value="1"/>
</dbReference>
<dbReference type="InterPro" id="IPR011711">
    <property type="entry name" value="GntR_C"/>
</dbReference>
<keyword evidence="2 5" id="KW-0238">DNA-binding</keyword>
<dbReference type="SUPFAM" id="SSF46785">
    <property type="entry name" value="Winged helix' DNA-binding domain"/>
    <property type="match status" value="1"/>
</dbReference>
<dbReference type="GO" id="GO:0003677">
    <property type="term" value="F:DNA binding"/>
    <property type="evidence" value="ECO:0007669"/>
    <property type="project" value="UniProtKB-KW"/>
</dbReference>
<dbReference type="Proteomes" id="UP000549113">
    <property type="component" value="Unassembled WGS sequence"/>
</dbReference>
<dbReference type="Pfam" id="PF07729">
    <property type="entry name" value="FCD"/>
    <property type="match status" value="1"/>
</dbReference>
<dbReference type="SMART" id="SM00345">
    <property type="entry name" value="HTH_GNTR"/>
    <property type="match status" value="1"/>
</dbReference>
<dbReference type="RefSeq" id="WP_183499574.1">
    <property type="nucleotide sequence ID" value="NZ_BAABCO010000005.1"/>
</dbReference>
<dbReference type="InterPro" id="IPR036390">
    <property type="entry name" value="WH_DNA-bd_sf"/>
</dbReference>
<gene>
    <name evidence="5" type="ORF">BKA10_001767</name>
</gene>
<dbReference type="Pfam" id="PF00392">
    <property type="entry name" value="GntR"/>
    <property type="match status" value="1"/>
</dbReference>
<dbReference type="GO" id="GO:0003700">
    <property type="term" value="F:DNA-binding transcription factor activity"/>
    <property type="evidence" value="ECO:0007669"/>
    <property type="project" value="InterPro"/>
</dbReference>
<dbReference type="Gene3D" id="1.10.10.10">
    <property type="entry name" value="Winged helix-like DNA-binding domain superfamily/Winged helix DNA-binding domain"/>
    <property type="match status" value="1"/>
</dbReference>
<dbReference type="InterPro" id="IPR000524">
    <property type="entry name" value="Tscrpt_reg_HTH_GntR"/>
</dbReference>
<evidence type="ECO:0000313" key="6">
    <source>
        <dbReference type="Proteomes" id="UP000549113"/>
    </source>
</evidence>
<feature type="domain" description="HTH gntR-type" evidence="4">
    <location>
        <begin position="13"/>
        <end position="80"/>
    </location>
</feature>
<dbReference type="CDD" id="cd07377">
    <property type="entry name" value="WHTH_GntR"/>
    <property type="match status" value="1"/>
</dbReference>
<evidence type="ECO:0000256" key="3">
    <source>
        <dbReference type="ARBA" id="ARBA00023163"/>
    </source>
</evidence>
<proteinExistence type="predicted"/>
<dbReference type="PROSITE" id="PS50949">
    <property type="entry name" value="HTH_GNTR"/>
    <property type="match status" value="1"/>
</dbReference>
<dbReference type="SUPFAM" id="SSF48008">
    <property type="entry name" value="GntR ligand-binding domain-like"/>
    <property type="match status" value="1"/>
</dbReference>
<keyword evidence="6" id="KW-1185">Reference proteome</keyword>
<keyword evidence="1" id="KW-0805">Transcription regulation</keyword>
<dbReference type="SMART" id="SM00895">
    <property type="entry name" value="FCD"/>
    <property type="match status" value="1"/>
</dbReference>
<evidence type="ECO:0000256" key="1">
    <source>
        <dbReference type="ARBA" id="ARBA00023015"/>
    </source>
</evidence>
<name>A0AA40SPG8_9MICO</name>